<reference evidence="14 15" key="1">
    <citation type="journal article" date="2021" name="Nat. Plants">
        <title>The Taxus genome provides insights into paclitaxel biosynthesis.</title>
        <authorList>
            <person name="Xiong X."/>
            <person name="Gou J."/>
            <person name="Liao Q."/>
            <person name="Li Y."/>
            <person name="Zhou Q."/>
            <person name="Bi G."/>
            <person name="Li C."/>
            <person name="Du R."/>
            <person name="Wang X."/>
            <person name="Sun T."/>
            <person name="Guo L."/>
            <person name="Liang H."/>
            <person name="Lu P."/>
            <person name="Wu Y."/>
            <person name="Zhang Z."/>
            <person name="Ro D.K."/>
            <person name="Shang Y."/>
            <person name="Huang S."/>
            <person name="Yan J."/>
        </authorList>
    </citation>
    <scope>NUCLEOTIDE SEQUENCE [LARGE SCALE GENOMIC DNA]</scope>
    <source>
        <strain evidence="14">Ta-2019</strain>
    </source>
</reference>
<dbReference type="SMART" id="SM00220">
    <property type="entry name" value="S_TKc"/>
    <property type="match status" value="1"/>
</dbReference>
<protein>
    <recommendedName>
        <fullName evidence="3">RING-type E3 ubiquitin transferase</fullName>
        <ecNumber evidence="3">2.3.2.27</ecNumber>
    </recommendedName>
</protein>
<evidence type="ECO:0000256" key="9">
    <source>
        <dbReference type="ARBA" id="ARBA00022840"/>
    </source>
</evidence>
<proteinExistence type="inferred from homology"/>
<evidence type="ECO:0000256" key="10">
    <source>
        <dbReference type="PROSITE-ProRule" id="PRU10141"/>
    </source>
</evidence>
<dbReference type="EC" id="2.3.2.27" evidence="3"/>
<dbReference type="InterPro" id="IPR013083">
    <property type="entry name" value="Znf_RING/FYVE/PHD"/>
</dbReference>
<name>A0AA38LEJ8_TAXCH</name>
<comment type="similarity">
    <text evidence="11">Belongs to the protein kinase superfamily.</text>
</comment>
<dbReference type="SUPFAM" id="SSF56112">
    <property type="entry name" value="Protein kinase-like (PK-like)"/>
    <property type="match status" value="1"/>
</dbReference>
<feature type="domain" description="Protein kinase" evidence="12">
    <location>
        <begin position="84"/>
        <end position="341"/>
    </location>
</feature>
<keyword evidence="5" id="KW-0808">Transferase</keyword>
<evidence type="ECO:0000259" key="13">
    <source>
        <dbReference type="PROSITE" id="PS51698"/>
    </source>
</evidence>
<evidence type="ECO:0000313" key="14">
    <source>
        <dbReference type="EMBL" id="KAH9318845.1"/>
    </source>
</evidence>
<dbReference type="InterPro" id="IPR001245">
    <property type="entry name" value="Ser-Thr/Tyr_kinase_cat_dom"/>
</dbReference>
<feature type="binding site" evidence="10">
    <location>
        <position position="111"/>
    </location>
    <ligand>
        <name>ATP</name>
        <dbReference type="ChEBI" id="CHEBI:30616"/>
    </ligand>
</feature>
<dbReference type="OMA" id="RWNESAY"/>
<evidence type="ECO:0000256" key="8">
    <source>
        <dbReference type="ARBA" id="ARBA00022786"/>
    </source>
</evidence>
<organism evidence="14 15">
    <name type="scientific">Taxus chinensis</name>
    <name type="common">Chinese yew</name>
    <name type="synonym">Taxus wallichiana var. chinensis</name>
    <dbReference type="NCBI Taxonomy" id="29808"/>
    <lineage>
        <taxon>Eukaryota</taxon>
        <taxon>Viridiplantae</taxon>
        <taxon>Streptophyta</taxon>
        <taxon>Embryophyta</taxon>
        <taxon>Tracheophyta</taxon>
        <taxon>Spermatophyta</taxon>
        <taxon>Pinopsida</taxon>
        <taxon>Pinidae</taxon>
        <taxon>Conifers II</taxon>
        <taxon>Cupressales</taxon>
        <taxon>Taxaceae</taxon>
        <taxon>Taxus</taxon>
    </lineage>
</organism>
<dbReference type="InterPro" id="IPR000719">
    <property type="entry name" value="Prot_kinase_dom"/>
</dbReference>
<dbReference type="InterPro" id="IPR008271">
    <property type="entry name" value="Ser/Thr_kinase_AS"/>
</dbReference>
<dbReference type="AlphaFoldDB" id="A0AA38LEJ8"/>
<feature type="non-terminal residue" evidence="14">
    <location>
        <position position="1"/>
    </location>
</feature>
<dbReference type="Gene3D" id="1.10.510.10">
    <property type="entry name" value="Transferase(Phosphotransferase) domain 1"/>
    <property type="match status" value="1"/>
</dbReference>
<dbReference type="InterPro" id="IPR003613">
    <property type="entry name" value="Ubox_domain"/>
</dbReference>
<gene>
    <name evidence="14" type="ORF">KI387_020614</name>
</gene>
<evidence type="ECO:0000256" key="6">
    <source>
        <dbReference type="ARBA" id="ARBA00022741"/>
    </source>
</evidence>
<dbReference type="Gene3D" id="3.30.200.20">
    <property type="entry name" value="Phosphorylase Kinase, domain 1"/>
    <property type="match status" value="1"/>
</dbReference>
<dbReference type="GO" id="GO:0016567">
    <property type="term" value="P:protein ubiquitination"/>
    <property type="evidence" value="ECO:0007669"/>
    <property type="project" value="InterPro"/>
</dbReference>
<dbReference type="InterPro" id="IPR017441">
    <property type="entry name" value="Protein_kinase_ATP_BS"/>
</dbReference>
<dbReference type="GO" id="GO:0004674">
    <property type="term" value="F:protein serine/threonine kinase activity"/>
    <property type="evidence" value="ECO:0007669"/>
    <property type="project" value="UniProtKB-KW"/>
</dbReference>
<evidence type="ECO:0000259" key="12">
    <source>
        <dbReference type="PROSITE" id="PS50011"/>
    </source>
</evidence>
<keyword evidence="6 10" id="KW-0547">Nucleotide-binding</keyword>
<evidence type="ECO:0000256" key="5">
    <source>
        <dbReference type="ARBA" id="ARBA00022679"/>
    </source>
</evidence>
<keyword evidence="8" id="KW-0833">Ubl conjugation pathway</keyword>
<sequence length="409" mass="46602">MERDETQLRLRTLRLVELAEEEIEACHQRISTLEERLQERNAAIKILQDWLEVRPWVEPPTSSSADLQFREYSLAKIKSATMNFSEHLKLGEGGYGVVYRGEIKKIKVAVKILRDYSLQGRQEFEQEINLLKEIKHPHLVRVVGACFERGCIVYEYAPNGCLADRLSCKNDTPPLSWRARIRIANEVCSALHYLHSLNPVPIVHRDLKPENILLDEIYASKISDFGLARLLPEYLLKETELKGTLSYMDPDYPRTGEFTHKSDVYSLGVIILQLLTGKPALGLVSRVDRALDRGEFNDLMDPSAGEWPFEQAIQLAYLAMDCTEADRRRRPELHPTVMTILNKLRTAAVNFGRVTEHDHMLQPPLPQETSQVAAEINADTNIPSYFLCPITQGLMDDPCVAADGFTYEL</sequence>
<dbReference type="PROSITE" id="PS00108">
    <property type="entry name" value="PROTEIN_KINASE_ST"/>
    <property type="match status" value="1"/>
</dbReference>
<evidence type="ECO:0000256" key="11">
    <source>
        <dbReference type="RuleBase" id="RU000304"/>
    </source>
</evidence>
<comment type="catalytic activity">
    <reaction evidence="1">
        <text>S-ubiquitinyl-[E2 ubiquitin-conjugating enzyme]-L-cysteine + [acceptor protein]-L-lysine = [E2 ubiquitin-conjugating enzyme]-L-cysteine + N(6)-ubiquitinyl-[acceptor protein]-L-lysine.</text>
        <dbReference type="EC" id="2.3.2.27"/>
    </reaction>
</comment>
<dbReference type="PROSITE" id="PS51698">
    <property type="entry name" value="U_BOX"/>
    <property type="match status" value="1"/>
</dbReference>
<dbReference type="GO" id="GO:0061630">
    <property type="term" value="F:ubiquitin protein ligase activity"/>
    <property type="evidence" value="ECO:0007669"/>
    <property type="project" value="UniProtKB-EC"/>
</dbReference>
<dbReference type="InterPro" id="IPR051348">
    <property type="entry name" value="U-box_ubiquitin_ligases"/>
</dbReference>
<feature type="domain" description="U-box" evidence="13">
    <location>
        <begin position="381"/>
        <end position="409"/>
    </location>
</feature>
<keyword evidence="15" id="KW-1185">Reference proteome</keyword>
<evidence type="ECO:0000313" key="15">
    <source>
        <dbReference type="Proteomes" id="UP000824469"/>
    </source>
</evidence>
<evidence type="ECO:0000256" key="1">
    <source>
        <dbReference type="ARBA" id="ARBA00000900"/>
    </source>
</evidence>
<dbReference type="SUPFAM" id="SSF57850">
    <property type="entry name" value="RING/U-box"/>
    <property type="match status" value="1"/>
</dbReference>
<accession>A0AA38LEJ8</accession>
<dbReference type="Gene3D" id="3.30.40.10">
    <property type="entry name" value="Zinc/RING finger domain, C3HC4 (zinc finger)"/>
    <property type="match status" value="1"/>
</dbReference>
<keyword evidence="4 11" id="KW-0723">Serine/threonine-protein kinase</keyword>
<evidence type="ECO:0000256" key="2">
    <source>
        <dbReference type="ARBA" id="ARBA00004906"/>
    </source>
</evidence>
<comment type="caution">
    <text evidence="14">The sequence shown here is derived from an EMBL/GenBank/DDBJ whole genome shotgun (WGS) entry which is preliminary data.</text>
</comment>
<dbReference type="PANTHER" id="PTHR45647">
    <property type="entry name" value="OS02G0152300 PROTEIN"/>
    <property type="match status" value="1"/>
</dbReference>
<dbReference type="Pfam" id="PF04564">
    <property type="entry name" value="U-box"/>
    <property type="match status" value="1"/>
</dbReference>
<keyword evidence="7" id="KW-0418">Kinase</keyword>
<evidence type="ECO:0000256" key="4">
    <source>
        <dbReference type="ARBA" id="ARBA00022527"/>
    </source>
</evidence>
<evidence type="ECO:0000256" key="7">
    <source>
        <dbReference type="ARBA" id="ARBA00022777"/>
    </source>
</evidence>
<dbReference type="PROSITE" id="PS00107">
    <property type="entry name" value="PROTEIN_KINASE_ATP"/>
    <property type="match status" value="1"/>
</dbReference>
<evidence type="ECO:0000256" key="3">
    <source>
        <dbReference type="ARBA" id="ARBA00012483"/>
    </source>
</evidence>
<keyword evidence="9 10" id="KW-0067">ATP-binding</keyword>
<dbReference type="GO" id="GO:0005524">
    <property type="term" value="F:ATP binding"/>
    <property type="evidence" value="ECO:0007669"/>
    <property type="project" value="UniProtKB-UniRule"/>
</dbReference>
<dbReference type="Proteomes" id="UP000824469">
    <property type="component" value="Unassembled WGS sequence"/>
</dbReference>
<dbReference type="PANTHER" id="PTHR45647:SF100">
    <property type="entry name" value="U-BOX DOMAIN-CONTAINING PROTEIN 33"/>
    <property type="match status" value="1"/>
</dbReference>
<comment type="pathway">
    <text evidence="2">Protein modification; protein ubiquitination.</text>
</comment>
<dbReference type="EMBL" id="JAHRHJ020000004">
    <property type="protein sequence ID" value="KAH9318845.1"/>
    <property type="molecule type" value="Genomic_DNA"/>
</dbReference>
<dbReference type="Pfam" id="PF07714">
    <property type="entry name" value="PK_Tyr_Ser-Thr"/>
    <property type="match status" value="1"/>
</dbReference>
<dbReference type="PROSITE" id="PS50011">
    <property type="entry name" value="PROTEIN_KINASE_DOM"/>
    <property type="match status" value="1"/>
</dbReference>
<dbReference type="InterPro" id="IPR011009">
    <property type="entry name" value="Kinase-like_dom_sf"/>
</dbReference>